<reference evidence="5" key="1">
    <citation type="submission" date="2016-06" db="EMBL/GenBank/DDBJ databases">
        <title>Parallel loss of symbiosis genes in relatives of nitrogen-fixing non-legume Parasponia.</title>
        <authorList>
            <person name="Van Velzen R."/>
            <person name="Holmer R."/>
            <person name="Bu F."/>
            <person name="Rutten L."/>
            <person name="Van Zeijl A."/>
            <person name="Liu W."/>
            <person name="Santuari L."/>
            <person name="Cao Q."/>
            <person name="Sharma T."/>
            <person name="Shen D."/>
            <person name="Roswanjaya Y."/>
            <person name="Wardhani T."/>
            <person name="Kalhor M.S."/>
            <person name="Jansen J."/>
            <person name="Van den Hoogen J."/>
            <person name="Gungor B."/>
            <person name="Hartog M."/>
            <person name="Hontelez J."/>
            <person name="Verver J."/>
            <person name="Yang W.-C."/>
            <person name="Schijlen E."/>
            <person name="Repin R."/>
            <person name="Schilthuizen M."/>
            <person name="Schranz E."/>
            <person name="Heidstra R."/>
            <person name="Miyata K."/>
            <person name="Fedorova E."/>
            <person name="Kohlen W."/>
            <person name="Bisseling T."/>
            <person name="Smit S."/>
            <person name="Geurts R."/>
        </authorList>
    </citation>
    <scope>NUCLEOTIDE SEQUENCE [LARGE SCALE GENOMIC DNA]</scope>
    <source>
        <strain evidence="5">cv. RG33-2</strain>
    </source>
</reference>
<keyword evidence="5" id="KW-1185">Reference proteome</keyword>
<dbReference type="Pfam" id="PF02458">
    <property type="entry name" value="Transferase"/>
    <property type="match status" value="1"/>
</dbReference>
<comment type="similarity">
    <text evidence="1">Belongs to the plant acyltransferase family.</text>
</comment>
<dbReference type="PANTHER" id="PTHR31642:SF11">
    <property type="entry name" value="SHIKIMATE O-HYDROXYCINNAMOYLTRANSFERASE"/>
    <property type="match status" value="1"/>
</dbReference>
<dbReference type="FunFam" id="3.30.559.10:FF:000008">
    <property type="entry name" value="Tryptamine hydroxycinnamoyl transferase"/>
    <property type="match status" value="1"/>
</dbReference>
<dbReference type="PANTHER" id="PTHR31642">
    <property type="entry name" value="TRICHOTHECENE 3-O-ACETYLTRANSFERASE"/>
    <property type="match status" value="1"/>
</dbReference>
<dbReference type="AlphaFoldDB" id="A0A2P5EUW4"/>
<dbReference type="EMBL" id="JXTC01000095">
    <property type="protein sequence ID" value="PON89340.1"/>
    <property type="molecule type" value="Genomic_DNA"/>
</dbReference>
<evidence type="ECO:0000313" key="5">
    <source>
        <dbReference type="Proteomes" id="UP000237000"/>
    </source>
</evidence>
<organism evidence="4 5">
    <name type="scientific">Trema orientale</name>
    <name type="common">Charcoal tree</name>
    <name type="synonym">Celtis orientalis</name>
    <dbReference type="NCBI Taxonomy" id="63057"/>
    <lineage>
        <taxon>Eukaryota</taxon>
        <taxon>Viridiplantae</taxon>
        <taxon>Streptophyta</taxon>
        <taxon>Embryophyta</taxon>
        <taxon>Tracheophyta</taxon>
        <taxon>Spermatophyta</taxon>
        <taxon>Magnoliopsida</taxon>
        <taxon>eudicotyledons</taxon>
        <taxon>Gunneridae</taxon>
        <taxon>Pentapetalae</taxon>
        <taxon>rosids</taxon>
        <taxon>fabids</taxon>
        <taxon>Rosales</taxon>
        <taxon>Cannabaceae</taxon>
        <taxon>Trema</taxon>
    </lineage>
</organism>
<comment type="caution">
    <text evidence="4">The sequence shown here is derived from an EMBL/GenBank/DDBJ whole genome shotgun (WGS) entry which is preliminary data.</text>
</comment>
<protein>
    <submittedName>
        <fullName evidence="4">Transferase</fullName>
    </submittedName>
</protein>
<evidence type="ECO:0000256" key="1">
    <source>
        <dbReference type="ARBA" id="ARBA00009861"/>
    </source>
</evidence>
<keyword evidence="2 4" id="KW-0808">Transferase</keyword>
<dbReference type="InterPro" id="IPR050317">
    <property type="entry name" value="Plant_Fungal_Acyltransferase"/>
</dbReference>
<dbReference type="Proteomes" id="UP000237000">
    <property type="component" value="Unassembled WGS sequence"/>
</dbReference>
<name>A0A2P5EUW4_TREOI</name>
<dbReference type="STRING" id="63057.A0A2P5EUW4"/>
<gene>
    <name evidence="4" type="ORF">TorRG33x02_148830</name>
</gene>
<dbReference type="Gene3D" id="3.30.559.10">
    <property type="entry name" value="Chloramphenicol acetyltransferase-like domain"/>
    <property type="match status" value="2"/>
</dbReference>
<dbReference type="OrthoDB" id="671439at2759"/>
<evidence type="ECO:0000256" key="2">
    <source>
        <dbReference type="ARBA" id="ARBA00022679"/>
    </source>
</evidence>
<sequence>MQVTYFKCGGVSLGIGFDHHITDGPAGFHFIDSWSRIARGLDLTFLPFLDRTLLRPRNPPQPIFDHVEYHPHDQNSSKSHHGVQCAKIATFKITREQINNIKTKAKEGGSTINCSTYVILAGHIWKCVVQAREQPDDQQTMLYFPVNGRFSRLQPPLPTGYFGNVIFAATRIAKVGDLKTNPLSYAISCINKTLQRTDDDYLRSAIDYLELQPNVSSLRRGAHTYMCPNLGITSWVRLVSYDVDFGSGRPIYIGPGGIMFEGKSYVIPSPSNDGSLLVGIALLPNHIKAFEKLFYEYDEIIKHVGNSIRANL</sequence>
<dbReference type="GO" id="GO:0016747">
    <property type="term" value="F:acyltransferase activity, transferring groups other than amino-acyl groups"/>
    <property type="evidence" value="ECO:0007669"/>
    <property type="project" value="TreeGrafter"/>
</dbReference>
<dbReference type="InterPro" id="IPR023213">
    <property type="entry name" value="CAT-like_dom_sf"/>
</dbReference>
<proteinExistence type="inferred from homology"/>
<accession>A0A2P5EUW4</accession>
<dbReference type="InParanoid" id="A0A2P5EUW4"/>
<evidence type="ECO:0000313" key="4">
    <source>
        <dbReference type="EMBL" id="PON89340.1"/>
    </source>
</evidence>
<evidence type="ECO:0000256" key="3">
    <source>
        <dbReference type="ARBA" id="ARBA00023315"/>
    </source>
</evidence>
<keyword evidence="3" id="KW-0012">Acyltransferase</keyword>